<evidence type="ECO:0000313" key="3">
    <source>
        <dbReference type="Proteomes" id="UP001243989"/>
    </source>
</evidence>
<proteinExistence type="predicted"/>
<sequence>MADLGQLSLPEIQDDIHQLGNNEPNVRPLLKDPATQIRLFTIWPGSQGSAVQGEFSVATLNDEPVYQCISYVWGDASDTKHISADALCINQDDHEEKRVQVDMMFDVYSKCSNCLLWLAEVDLLEGELSLDVARYGLEFIEFLDYAKAEDASFSTAEGFKELDLTIRSLVKCQWWRRGFY</sequence>
<dbReference type="AlphaFoldDB" id="A0AAI9ZYL2"/>
<protein>
    <recommendedName>
        <fullName evidence="1">Heterokaryon incompatibility domain-containing protein</fullName>
    </recommendedName>
</protein>
<dbReference type="Pfam" id="PF06985">
    <property type="entry name" value="HET"/>
    <property type="match status" value="1"/>
</dbReference>
<dbReference type="PANTHER" id="PTHR24148">
    <property type="entry name" value="ANKYRIN REPEAT DOMAIN-CONTAINING PROTEIN 39 HOMOLOG-RELATED"/>
    <property type="match status" value="1"/>
</dbReference>
<dbReference type="InterPro" id="IPR010730">
    <property type="entry name" value="HET"/>
</dbReference>
<organism evidence="2 3">
    <name type="scientific">Colletotrichum phormii</name>
    <dbReference type="NCBI Taxonomy" id="359342"/>
    <lineage>
        <taxon>Eukaryota</taxon>
        <taxon>Fungi</taxon>
        <taxon>Dikarya</taxon>
        <taxon>Ascomycota</taxon>
        <taxon>Pezizomycotina</taxon>
        <taxon>Sordariomycetes</taxon>
        <taxon>Hypocreomycetidae</taxon>
        <taxon>Glomerellales</taxon>
        <taxon>Glomerellaceae</taxon>
        <taxon>Colletotrichum</taxon>
        <taxon>Colletotrichum acutatum species complex</taxon>
    </lineage>
</organism>
<name>A0AAI9ZYL2_9PEZI</name>
<evidence type="ECO:0000259" key="1">
    <source>
        <dbReference type="Pfam" id="PF06985"/>
    </source>
</evidence>
<comment type="caution">
    <text evidence="2">The sequence shown here is derived from an EMBL/GenBank/DDBJ whole genome shotgun (WGS) entry which is preliminary data.</text>
</comment>
<gene>
    <name evidence="2" type="ORF">BDP81DRAFT_392577</name>
</gene>
<feature type="domain" description="Heterokaryon incompatibility" evidence="1">
    <location>
        <begin position="84"/>
        <end position="178"/>
    </location>
</feature>
<dbReference type="EMBL" id="JAHMHQ010000006">
    <property type="protein sequence ID" value="KAK1639239.1"/>
    <property type="molecule type" value="Genomic_DNA"/>
</dbReference>
<dbReference type="RefSeq" id="XP_060447846.1">
    <property type="nucleotide sequence ID" value="XM_060587725.1"/>
</dbReference>
<accession>A0AAI9ZYL2</accession>
<dbReference type="InterPro" id="IPR052895">
    <property type="entry name" value="HetReg/Transcr_Mod"/>
</dbReference>
<reference evidence="2" key="1">
    <citation type="submission" date="2021-06" db="EMBL/GenBank/DDBJ databases">
        <title>Comparative genomics, transcriptomics and evolutionary studies reveal genomic signatures of adaptation to plant cell wall in hemibiotrophic fungi.</title>
        <authorList>
            <consortium name="DOE Joint Genome Institute"/>
            <person name="Baroncelli R."/>
            <person name="Diaz J.F."/>
            <person name="Benocci T."/>
            <person name="Peng M."/>
            <person name="Battaglia E."/>
            <person name="Haridas S."/>
            <person name="Andreopoulos W."/>
            <person name="Labutti K."/>
            <person name="Pangilinan J."/>
            <person name="Floch G.L."/>
            <person name="Makela M.R."/>
            <person name="Henrissat B."/>
            <person name="Grigoriev I.V."/>
            <person name="Crouch J.A."/>
            <person name="De Vries R.P."/>
            <person name="Sukno S.A."/>
            <person name="Thon M.R."/>
        </authorList>
    </citation>
    <scope>NUCLEOTIDE SEQUENCE</scope>
    <source>
        <strain evidence="2">CBS 102054</strain>
    </source>
</reference>
<keyword evidence="3" id="KW-1185">Reference proteome</keyword>
<dbReference type="GeneID" id="85472587"/>
<dbReference type="Proteomes" id="UP001243989">
    <property type="component" value="Unassembled WGS sequence"/>
</dbReference>
<evidence type="ECO:0000313" key="2">
    <source>
        <dbReference type="EMBL" id="KAK1639239.1"/>
    </source>
</evidence>
<dbReference type="PANTHER" id="PTHR24148:SF64">
    <property type="entry name" value="HETEROKARYON INCOMPATIBILITY DOMAIN-CONTAINING PROTEIN"/>
    <property type="match status" value="1"/>
</dbReference>